<proteinExistence type="predicted"/>
<gene>
    <name evidence="2" type="ORF">CTB96_12390</name>
</gene>
<sequence length="68" mass="7673">MFWLVIAGVWLVIAVFGGFSSVWWLRWFYVALAIATGVDGVRRLLLALRARRAFEAEHGRDAGVQKPV</sequence>
<feature type="transmembrane region" description="Helical" evidence="1">
    <location>
        <begin position="27"/>
        <end position="45"/>
    </location>
</feature>
<keyword evidence="1" id="KW-1133">Transmembrane helix</keyword>
<dbReference type="AlphaFoldDB" id="A0A317ZR31"/>
<name>A0A317ZR31_9MICO</name>
<comment type="caution">
    <text evidence="2">The sequence shown here is derived from an EMBL/GenBank/DDBJ whole genome shotgun (WGS) entry which is preliminary data.</text>
</comment>
<dbReference type="Proteomes" id="UP000246722">
    <property type="component" value="Unassembled WGS sequence"/>
</dbReference>
<evidence type="ECO:0000313" key="2">
    <source>
        <dbReference type="EMBL" id="PXA67513.1"/>
    </source>
</evidence>
<evidence type="ECO:0000256" key="1">
    <source>
        <dbReference type="SAM" id="Phobius"/>
    </source>
</evidence>
<organism evidence="2 3">
    <name type="scientific">Cryobacterium arcticum</name>
    <dbReference type="NCBI Taxonomy" id="670052"/>
    <lineage>
        <taxon>Bacteria</taxon>
        <taxon>Bacillati</taxon>
        <taxon>Actinomycetota</taxon>
        <taxon>Actinomycetes</taxon>
        <taxon>Micrococcales</taxon>
        <taxon>Microbacteriaceae</taxon>
        <taxon>Cryobacterium</taxon>
    </lineage>
</organism>
<evidence type="ECO:0000313" key="3">
    <source>
        <dbReference type="Proteomes" id="UP000246722"/>
    </source>
</evidence>
<keyword evidence="3" id="KW-1185">Reference proteome</keyword>
<keyword evidence="1" id="KW-0472">Membrane</keyword>
<protein>
    <submittedName>
        <fullName evidence="2">Uncharacterized protein</fullName>
    </submittedName>
</protein>
<keyword evidence="1" id="KW-0812">Transmembrane</keyword>
<accession>A0A317ZR31</accession>
<dbReference type="EMBL" id="QHLY01000012">
    <property type="protein sequence ID" value="PXA67513.1"/>
    <property type="molecule type" value="Genomic_DNA"/>
</dbReference>
<reference evidence="2 3" key="1">
    <citation type="submission" date="2018-05" db="EMBL/GenBank/DDBJ databases">
        <title>Genetic diversity of glacier-inhabiting Cryobacterium bacteria in China and description of Cryobacterium mengkeensis sp. nov. and Arthrobacter glacialis sp. nov.</title>
        <authorList>
            <person name="Liu Q."/>
            <person name="Xin Y.-H."/>
        </authorList>
    </citation>
    <scope>NUCLEOTIDE SEQUENCE [LARGE SCALE GENOMIC DNA]</scope>
    <source>
        <strain evidence="2 3">SK-1</strain>
    </source>
</reference>